<evidence type="ECO:0000313" key="3">
    <source>
        <dbReference type="Proteomes" id="UP000321393"/>
    </source>
</evidence>
<dbReference type="Proteomes" id="UP000321393">
    <property type="component" value="Unassembled WGS sequence"/>
</dbReference>
<protein>
    <submittedName>
        <fullName evidence="2">Gag-protease polyprotein</fullName>
    </submittedName>
</protein>
<gene>
    <name evidence="2" type="ORF">E6C27_scaffold673G001460</name>
</gene>
<dbReference type="AlphaFoldDB" id="A0A5A7U5Z8"/>
<dbReference type="Gene3D" id="3.30.70.270">
    <property type="match status" value="1"/>
</dbReference>
<comment type="caution">
    <text evidence="2">The sequence shown here is derived from an EMBL/GenBank/DDBJ whole genome shotgun (WGS) entry which is preliminary data.</text>
</comment>
<sequence>MFTEDQFCPRCSFRFTEDQRCSYEIIDCASSGTCQFRGTTLQAKVEVRVEASWQMTRSDPGVPLRYWNLGKMSPRRGTHRVGRRGRGAGHPASSYSSLSRISDCVKPTFVEVKHLRDFRKYNPKMFDGFMDDPTKAQMWLTSVETIFRYMKCPNDQKVQCAVFFLTNRGTAWWETAERMLGDVTVEQYDAEFDMLSPFSHDVVRNEATRTNKFVSGLILDLQGFVRTFKPITHADAMRLAVDMSLYERANPSQAAGKGSTPGQKRKAQLQPTIASQRNLRVIDFAIELESDTVPISRALYRIAPAKLKKLKIQLQELLDNGFIRPKVGHEKHFHQVLETLRANQLYAKCSKCYYRRFVEDFSRIASPLTQLFRKETPFVWSPACESSFKELKQKLVTTPV</sequence>
<dbReference type="PANTHER" id="PTHR24559">
    <property type="entry name" value="TRANSPOSON TY3-I GAG-POL POLYPROTEIN"/>
    <property type="match status" value="1"/>
</dbReference>
<evidence type="ECO:0000256" key="1">
    <source>
        <dbReference type="SAM" id="MobiDB-lite"/>
    </source>
</evidence>
<accession>A0A5A7U5Z8</accession>
<name>A0A5A7U5Z8_CUCMM</name>
<dbReference type="InterPro" id="IPR053134">
    <property type="entry name" value="RNA-dir_DNA_polymerase"/>
</dbReference>
<dbReference type="PANTHER" id="PTHR24559:SF447">
    <property type="entry name" value="RNA-DIRECTED DNA POLYMERASE HOMOLOG"/>
    <property type="match status" value="1"/>
</dbReference>
<evidence type="ECO:0000313" key="2">
    <source>
        <dbReference type="EMBL" id="KAA0050664.1"/>
    </source>
</evidence>
<proteinExistence type="predicted"/>
<dbReference type="EMBL" id="SSTE01011804">
    <property type="protein sequence ID" value="KAA0050664.1"/>
    <property type="molecule type" value="Genomic_DNA"/>
</dbReference>
<dbReference type="SUPFAM" id="SSF56672">
    <property type="entry name" value="DNA/RNA polymerases"/>
    <property type="match status" value="1"/>
</dbReference>
<dbReference type="InterPro" id="IPR043502">
    <property type="entry name" value="DNA/RNA_pol_sf"/>
</dbReference>
<organism evidence="2 3">
    <name type="scientific">Cucumis melo var. makuwa</name>
    <name type="common">Oriental melon</name>
    <dbReference type="NCBI Taxonomy" id="1194695"/>
    <lineage>
        <taxon>Eukaryota</taxon>
        <taxon>Viridiplantae</taxon>
        <taxon>Streptophyta</taxon>
        <taxon>Embryophyta</taxon>
        <taxon>Tracheophyta</taxon>
        <taxon>Spermatophyta</taxon>
        <taxon>Magnoliopsida</taxon>
        <taxon>eudicotyledons</taxon>
        <taxon>Gunneridae</taxon>
        <taxon>Pentapetalae</taxon>
        <taxon>rosids</taxon>
        <taxon>fabids</taxon>
        <taxon>Cucurbitales</taxon>
        <taxon>Cucurbitaceae</taxon>
        <taxon>Benincaseae</taxon>
        <taxon>Cucumis</taxon>
    </lineage>
</organism>
<feature type="region of interest" description="Disordered" evidence="1">
    <location>
        <begin position="251"/>
        <end position="270"/>
    </location>
</feature>
<dbReference type="OrthoDB" id="2272416at2759"/>
<dbReference type="InterPro" id="IPR043128">
    <property type="entry name" value="Rev_trsase/Diguanyl_cyclase"/>
</dbReference>
<reference evidence="2 3" key="1">
    <citation type="submission" date="2019-08" db="EMBL/GenBank/DDBJ databases">
        <title>Draft genome sequences of two oriental melons (Cucumis melo L. var makuwa).</title>
        <authorList>
            <person name="Kwon S.-Y."/>
        </authorList>
    </citation>
    <scope>NUCLEOTIDE SEQUENCE [LARGE SCALE GENOMIC DNA]</scope>
    <source>
        <strain evidence="3">cv. SW 3</strain>
        <tissue evidence="2">Leaf</tissue>
    </source>
</reference>